<evidence type="ECO:0000256" key="1">
    <source>
        <dbReference type="SAM" id="MobiDB-lite"/>
    </source>
</evidence>
<evidence type="ECO:0000313" key="3">
    <source>
        <dbReference type="Proteomes" id="UP000469724"/>
    </source>
</evidence>
<feature type="region of interest" description="Disordered" evidence="1">
    <location>
        <begin position="40"/>
        <end position="63"/>
    </location>
</feature>
<gene>
    <name evidence="2" type="ORF">G3N56_19740</name>
</gene>
<reference evidence="2 3" key="1">
    <citation type="submission" date="2020-02" db="EMBL/GenBank/DDBJ databases">
        <title>Comparative genomics of sulfur disproportionating microorganisms.</title>
        <authorList>
            <person name="Ward L.M."/>
            <person name="Bertran E."/>
            <person name="Johnston D.T."/>
        </authorList>
    </citation>
    <scope>NUCLEOTIDE SEQUENCE [LARGE SCALE GENOMIC DNA]</scope>
    <source>
        <strain evidence="2 3">DSM 3696</strain>
    </source>
</reference>
<evidence type="ECO:0000313" key="2">
    <source>
        <dbReference type="EMBL" id="NDY58975.1"/>
    </source>
</evidence>
<comment type="caution">
    <text evidence="2">The sequence shown here is derived from an EMBL/GenBank/DDBJ whole genome shotgun (WGS) entry which is preliminary data.</text>
</comment>
<proteinExistence type="predicted"/>
<dbReference type="EMBL" id="JAAGRQ010000180">
    <property type="protein sequence ID" value="NDY58975.1"/>
    <property type="molecule type" value="Genomic_DNA"/>
</dbReference>
<name>A0A7K3NT61_9BACT</name>
<dbReference type="Proteomes" id="UP000469724">
    <property type="component" value="Unassembled WGS sequence"/>
</dbReference>
<protein>
    <submittedName>
        <fullName evidence="2">Uncharacterized protein</fullName>
    </submittedName>
</protein>
<sequence length="63" mass="6202">MATGTAASAAPAPRLGAEAGTVALTSRAVLTPPDGNAIIGGRFVGHADQSQDRPVPGTSGRFE</sequence>
<organism evidence="2 3">
    <name type="scientific">Desulfolutivibrio sulfodismutans</name>
    <dbReference type="NCBI Taxonomy" id="63561"/>
    <lineage>
        <taxon>Bacteria</taxon>
        <taxon>Pseudomonadati</taxon>
        <taxon>Thermodesulfobacteriota</taxon>
        <taxon>Desulfovibrionia</taxon>
        <taxon>Desulfovibrionales</taxon>
        <taxon>Desulfovibrionaceae</taxon>
        <taxon>Desulfolutivibrio</taxon>
    </lineage>
</organism>
<dbReference type="AlphaFoldDB" id="A0A7K3NT61"/>
<accession>A0A7K3NT61</accession>
<keyword evidence="3" id="KW-1185">Reference proteome</keyword>